<dbReference type="Gene3D" id="3.90.420.10">
    <property type="entry name" value="Oxidoreductase, molybdopterin-binding domain"/>
    <property type="match status" value="1"/>
</dbReference>
<evidence type="ECO:0000313" key="4">
    <source>
        <dbReference type="Proteomes" id="UP000606730"/>
    </source>
</evidence>
<dbReference type="AlphaFoldDB" id="A0A917AN25"/>
<evidence type="ECO:0000256" key="1">
    <source>
        <dbReference type="SAM" id="SignalP"/>
    </source>
</evidence>
<dbReference type="InterPro" id="IPR036374">
    <property type="entry name" value="OxRdtase_Mopterin-bd_sf"/>
</dbReference>
<name>A0A917AN25_9RHOB</name>
<sequence length="171" mass="18860">MIAALNRLAQALCLCIGFATFTHANDLGTPQGEIILTVTGQIEGSNAREAAVFDLDMLRALDATQITTDTNWTEGVHTFTGVRLDILLDHIKANGNLISAVAINDYSVEIPVSDAEEGGPIIAYEMDGQPMSRRDKGPLWVIYPFASSSKFRSEVIYSRSIWQLDRMEIRQ</sequence>
<dbReference type="InterPro" id="IPR000572">
    <property type="entry name" value="OxRdtase_Mopterin-bd_dom"/>
</dbReference>
<reference evidence="3" key="1">
    <citation type="journal article" date="2014" name="Int. J. Syst. Evol. Microbiol.">
        <title>Complete genome sequence of Corynebacterium casei LMG S-19264T (=DSM 44701T), isolated from a smear-ripened cheese.</title>
        <authorList>
            <consortium name="US DOE Joint Genome Institute (JGI-PGF)"/>
            <person name="Walter F."/>
            <person name="Albersmeier A."/>
            <person name="Kalinowski J."/>
            <person name="Ruckert C."/>
        </authorList>
    </citation>
    <scope>NUCLEOTIDE SEQUENCE</scope>
    <source>
        <strain evidence="3">CGMCC 1.16012</strain>
    </source>
</reference>
<dbReference type="Proteomes" id="UP000606730">
    <property type="component" value="Unassembled WGS sequence"/>
</dbReference>
<dbReference type="OrthoDB" id="9798763at2"/>
<comment type="caution">
    <text evidence="3">The sequence shown here is derived from an EMBL/GenBank/DDBJ whole genome shotgun (WGS) entry which is preliminary data.</text>
</comment>
<evidence type="ECO:0000313" key="3">
    <source>
        <dbReference type="EMBL" id="GGE62470.1"/>
    </source>
</evidence>
<evidence type="ECO:0000259" key="2">
    <source>
        <dbReference type="Pfam" id="PF00174"/>
    </source>
</evidence>
<dbReference type="EMBL" id="BMKN01000003">
    <property type="protein sequence ID" value="GGE62470.1"/>
    <property type="molecule type" value="Genomic_DNA"/>
</dbReference>
<dbReference type="Pfam" id="PF00174">
    <property type="entry name" value="Oxidored_molyb"/>
    <property type="match status" value="1"/>
</dbReference>
<gene>
    <name evidence="3" type="ORF">GCM10011517_32730</name>
</gene>
<feature type="signal peptide" evidence="1">
    <location>
        <begin position="1"/>
        <end position="24"/>
    </location>
</feature>
<keyword evidence="4" id="KW-1185">Reference proteome</keyword>
<accession>A0A917AN25</accession>
<feature type="domain" description="Oxidoreductase molybdopterin-binding" evidence="2">
    <location>
        <begin position="67"/>
        <end position="144"/>
    </location>
</feature>
<proteinExistence type="predicted"/>
<protein>
    <submittedName>
        <fullName evidence="3">Oxidoreductase</fullName>
    </submittedName>
</protein>
<reference evidence="3" key="2">
    <citation type="submission" date="2020-09" db="EMBL/GenBank/DDBJ databases">
        <authorList>
            <person name="Sun Q."/>
            <person name="Zhou Y."/>
        </authorList>
    </citation>
    <scope>NUCLEOTIDE SEQUENCE</scope>
    <source>
        <strain evidence="3">CGMCC 1.16012</strain>
    </source>
</reference>
<keyword evidence="1" id="KW-0732">Signal</keyword>
<dbReference type="SUPFAM" id="SSF56524">
    <property type="entry name" value="Oxidoreductase molybdopterin-binding domain"/>
    <property type="match status" value="1"/>
</dbReference>
<dbReference type="RefSeq" id="WP_095595269.1">
    <property type="nucleotide sequence ID" value="NZ_BMKN01000003.1"/>
</dbReference>
<organism evidence="3 4">
    <name type="scientific">Actibacterium pelagium</name>
    <dbReference type="NCBI Taxonomy" id="2029103"/>
    <lineage>
        <taxon>Bacteria</taxon>
        <taxon>Pseudomonadati</taxon>
        <taxon>Pseudomonadota</taxon>
        <taxon>Alphaproteobacteria</taxon>
        <taxon>Rhodobacterales</taxon>
        <taxon>Roseobacteraceae</taxon>
        <taxon>Actibacterium</taxon>
    </lineage>
</organism>
<feature type="chain" id="PRO_5036837195" evidence="1">
    <location>
        <begin position="25"/>
        <end position="171"/>
    </location>
</feature>